<dbReference type="EMBL" id="JAHDYR010000001">
    <property type="protein sequence ID" value="KAG9397640.1"/>
    <property type="molecule type" value="Genomic_DNA"/>
</dbReference>
<dbReference type="Proteomes" id="UP000717585">
    <property type="component" value="Unassembled WGS sequence"/>
</dbReference>
<organism evidence="2 3">
    <name type="scientific">Carpediemonas membranifera</name>
    <dbReference type="NCBI Taxonomy" id="201153"/>
    <lineage>
        <taxon>Eukaryota</taxon>
        <taxon>Metamonada</taxon>
        <taxon>Carpediemonas-like organisms</taxon>
        <taxon>Carpediemonas</taxon>
    </lineage>
</organism>
<name>A0A8J6B250_9EUKA</name>
<evidence type="ECO:0000256" key="1">
    <source>
        <dbReference type="SAM" id="MobiDB-lite"/>
    </source>
</evidence>
<sequence>MAKDVLVGQSMAQSSRGASKRKVQYRVGPKPAVEEPKKRHTEDVKLLTMGNVSDELKKRITFDPDEVAQYADEDWSEPEDAEDPTAADDEEILRRELAKIQQRRKDSATETKIKAPAVVSGNSWLSSGVFMAGEQTEAVGRSNKPTEAACHKSFMASIFK</sequence>
<accession>A0A8J6B250</accession>
<comment type="caution">
    <text evidence="2">The sequence shown here is derived from an EMBL/GenBank/DDBJ whole genome shotgun (WGS) entry which is preliminary data.</text>
</comment>
<dbReference type="AlphaFoldDB" id="A0A8J6B250"/>
<evidence type="ECO:0000313" key="3">
    <source>
        <dbReference type="Proteomes" id="UP000717585"/>
    </source>
</evidence>
<feature type="compositionally biased region" description="Basic and acidic residues" evidence="1">
    <location>
        <begin position="32"/>
        <end position="41"/>
    </location>
</feature>
<reference evidence="2" key="1">
    <citation type="submission" date="2021-05" db="EMBL/GenBank/DDBJ databases">
        <title>A free-living protist that lacks canonical eukaryotic 1 DNA replication and segregation systems.</title>
        <authorList>
            <person name="Salas-Leiva D.E."/>
            <person name="Tromer E.C."/>
            <person name="Curtis B.A."/>
            <person name="Jerlstrom-Hultqvist J."/>
            <person name="Kolisko M."/>
            <person name="Yi Z."/>
            <person name="Salas-Leiva J.S."/>
            <person name="Gallot-Lavallee L."/>
            <person name="Kops G.J.P.L."/>
            <person name="Archibald J.M."/>
            <person name="Simpson A.G.B."/>
            <person name="Roger A.J."/>
        </authorList>
    </citation>
    <scope>NUCLEOTIDE SEQUENCE</scope>
    <source>
        <strain evidence="2">BICM</strain>
    </source>
</reference>
<evidence type="ECO:0000313" key="2">
    <source>
        <dbReference type="EMBL" id="KAG9397640.1"/>
    </source>
</evidence>
<feature type="region of interest" description="Disordered" evidence="1">
    <location>
        <begin position="70"/>
        <end position="91"/>
    </location>
</feature>
<protein>
    <submittedName>
        <fullName evidence="2">Uncharacterized protein</fullName>
    </submittedName>
</protein>
<proteinExistence type="predicted"/>
<keyword evidence="3" id="KW-1185">Reference proteome</keyword>
<gene>
    <name evidence="2" type="ORF">J8273_0770</name>
</gene>
<feature type="region of interest" description="Disordered" evidence="1">
    <location>
        <begin position="1"/>
        <end position="41"/>
    </location>
</feature>